<feature type="non-terminal residue" evidence="2">
    <location>
        <position position="147"/>
    </location>
</feature>
<sequence length="147" mass="16325">MKMKKKVLVTHHGLKSYLLLDAIASANTFACILIAMIIQLVIELRHGMSTASRKTKVYQTRAVRSLILQGVIPSLFFLLPAVCPRILSTRSFPRHRCDCKRKASTVSILCVNVLSLHALAHSLTVLACSPAYRKIALNIIRKALYGI</sequence>
<organism evidence="2 3">
    <name type="scientific">Pristionchus mayeri</name>
    <dbReference type="NCBI Taxonomy" id="1317129"/>
    <lineage>
        <taxon>Eukaryota</taxon>
        <taxon>Metazoa</taxon>
        <taxon>Ecdysozoa</taxon>
        <taxon>Nematoda</taxon>
        <taxon>Chromadorea</taxon>
        <taxon>Rhabditida</taxon>
        <taxon>Rhabditina</taxon>
        <taxon>Diplogasteromorpha</taxon>
        <taxon>Diplogasteroidea</taxon>
        <taxon>Neodiplogasteridae</taxon>
        <taxon>Pristionchus</taxon>
    </lineage>
</organism>
<evidence type="ECO:0000313" key="3">
    <source>
        <dbReference type="Proteomes" id="UP001328107"/>
    </source>
</evidence>
<dbReference type="PANTHER" id="PTHR22941:SF26">
    <property type="entry name" value="SERPENTINE RECEPTOR, CLASS H"/>
    <property type="match status" value="1"/>
</dbReference>
<protein>
    <recommendedName>
        <fullName evidence="4">G protein-coupled receptor</fullName>
    </recommendedName>
</protein>
<dbReference type="InterPro" id="IPR019422">
    <property type="entry name" value="7TM_GPCR_serpentine_rcpt_Srh"/>
</dbReference>
<dbReference type="AlphaFoldDB" id="A0AAN5CXI4"/>
<dbReference type="Pfam" id="PF10318">
    <property type="entry name" value="7TM_GPCR_Srh"/>
    <property type="match status" value="1"/>
</dbReference>
<accession>A0AAN5CXI4</accession>
<keyword evidence="1" id="KW-1133">Transmembrane helix</keyword>
<evidence type="ECO:0008006" key="4">
    <source>
        <dbReference type="Google" id="ProtNLM"/>
    </source>
</evidence>
<dbReference type="PANTHER" id="PTHR22941">
    <property type="entry name" value="SERPENTINE RECEPTOR"/>
    <property type="match status" value="1"/>
</dbReference>
<dbReference type="EMBL" id="BTRK01000005">
    <property type="protein sequence ID" value="GMR52090.1"/>
    <property type="molecule type" value="Genomic_DNA"/>
</dbReference>
<reference evidence="3" key="1">
    <citation type="submission" date="2022-10" db="EMBL/GenBank/DDBJ databases">
        <title>Genome assembly of Pristionchus species.</title>
        <authorList>
            <person name="Yoshida K."/>
            <person name="Sommer R.J."/>
        </authorList>
    </citation>
    <scope>NUCLEOTIDE SEQUENCE [LARGE SCALE GENOMIC DNA]</scope>
    <source>
        <strain evidence="3">RS5460</strain>
    </source>
</reference>
<keyword evidence="1" id="KW-0812">Transmembrane</keyword>
<dbReference type="InterPro" id="IPR053220">
    <property type="entry name" value="Nematode_rcpt-like_serp_H"/>
</dbReference>
<keyword evidence="1" id="KW-0472">Membrane</keyword>
<proteinExistence type="predicted"/>
<evidence type="ECO:0000256" key="1">
    <source>
        <dbReference type="SAM" id="Phobius"/>
    </source>
</evidence>
<dbReference type="Proteomes" id="UP001328107">
    <property type="component" value="Unassembled WGS sequence"/>
</dbReference>
<evidence type="ECO:0000313" key="2">
    <source>
        <dbReference type="EMBL" id="GMR52090.1"/>
    </source>
</evidence>
<keyword evidence="3" id="KW-1185">Reference proteome</keyword>
<comment type="caution">
    <text evidence="2">The sequence shown here is derived from an EMBL/GenBank/DDBJ whole genome shotgun (WGS) entry which is preliminary data.</text>
</comment>
<name>A0AAN5CXI4_9BILA</name>
<gene>
    <name evidence="2" type="ORF">PMAYCL1PPCAC_22285</name>
</gene>
<feature type="transmembrane region" description="Helical" evidence="1">
    <location>
        <begin position="62"/>
        <end position="82"/>
    </location>
</feature>
<feature type="transmembrane region" description="Helical" evidence="1">
    <location>
        <begin position="20"/>
        <end position="42"/>
    </location>
</feature>